<reference evidence="1" key="3">
    <citation type="journal article" date="2017" name="Nature">
        <title>Genome sequence of the progenitor of the wheat D genome Aegilops tauschii.</title>
        <authorList>
            <person name="Luo M.C."/>
            <person name="Gu Y.Q."/>
            <person name="Puiu D."/>
            <person name="Wang H."/>
            <person name="Twardziok S.O."/>
            <person name="Deal K.R."/>
            <person name="Huo N."/>
            <person name="Zhu T."/>
            <person name="Wang L."/>
            <person name="Wang Y."/>
            <person name="McGuire P.E."/>
            <person name="Liu S."/>
            <person name="Long H."/>
            <person name="Ramasamy R.K."/>
            <person name="Rodriguez J.C."/>
            <person name="Van S.L."/>
            <person name="Yuan L."/>
            <person name="Wang Z."/>
            <person name="Xia Z."/>
            <person name="Xiao L."/>
            <person name="Anderson O.D."/>
            <person name="Ouyang S."/>
            <person name="Liang Y."/>
            <person name="Zimin A.V."/>
            <person name="Pertea G."/>
            <person name="Qi P."/>
            <person name="Bennetzen J.L."/>
            <person name="Dai X."/>
            <person name="Dawson M.W."/>
            <person name="Muller H.G."/>
            <person name="Kugler K."/>
            <person name="Rivarola-Duarte L."/>
            <person name="Spannagl M."/>
            <person name="Mayer K.F.X."/>
            <person name="Lu F.H."/>
            <person name="Bevan M.W."/>
            <person name="Leroy P."/>
            <person name="Li P."/>
            <person name="You F.M."/>
            <person name="Sun Q."/>
            <person name="Liu Z."/>
            <person name="Lyons E."/>
            <person name="Wicker T."/>
            <person name="Salzberg S.L."/>
            <person name="Devos K.M."/>
            <person name="Dvorak J."/>
        </authorList>
    </citation>
    <scope>NUCLEOTIDE SEQUENCE [LARGE SCALE GENOMIC DNA]</scope>
    <source>
        <strain evidence="1">cv. AL8/78</strain>
    </source>
</reference>
<dbReference type="AlphaFoldDB" id="A0A453EGT6"/>
<name>A0A453EGT6_AEGTS</name>
<dbReference type="EnsemblPlants" id="AET3Gv20335800.1">
    <property type="protein sequence ID" value="AET3Gv20335800.1"/>
    <property type="gene ID" value="AET3Gv20335800"/>
</dbReference>
<reference evidence="2" key="1">
    <citation type="journal article" date="2014" name="Science">
        <title>Ancient hybridizations among the ancestral genomes of bread wheat.</title>
        <authorList>
            <consortium name="International Wheat Genome Sequencing Consortium,"/>
            <person name="Marcussen T."/>
            <person name="Sandve S.R."/>
            <person name="Heier L."/>
            <person name="Spannagl M."/>
            <person name="Pfeifer M."/>
            <person name="Jakobsen K.S."/>
            <person name="Wulff B.B."/>
            <person name="Steuernagel B."/>
            <person name="Mayer K.F."/>
            <person name="Olsen O.A."/>
        </authorList>
    </citation>
    <scope>NUCLEOTIDE SEQUENCE [LARGE SCALE GENOMIC DNA]</scope>
    <source>
        <strain evidence="2">cv. AL8/78</strain>
    </source>
</reference>
<proteinExistence type="predicted"/>
<reference evidence="1" key="5">
    <citation type="journal article" date="2021" name="G3 (Bethesda)">
        <title>Aegilops tauschii genome assembly Aet v5.0 features greater sequence contiguity and improved annotation.</title>
        <authorList>
            <person name="Wang L."/>
            <person name="Zhu T."/>
            <person name="Rodriguez J.C."/>
            <person name="Deal K.R."/>
            <person name="Dubcovsky J."/>
            <person name="McGuire P.E."/>
            <person name="Lux T."/>
            <person name="Spannagl M."/>
            <person name="Mayer K.F.X."/>
            <person name="Baldrich P."/>
            <person name="Meyers B.C."/>
            <person name="Huo N."/>
            <person name="Gu Y.Q."/>
            <person name="Zhou H."/>
            <person name="Devos K.M."/>
            <person name="Bennetzen J.L."/>
            <person name="Unver T."/>
            <person name="Budak H."/>
            <person name="Gulick P.J."/>
            <person name="Galiba G."/>
            <person name="Kalapos B."/>
            <person name="Nelson D.R."/>
            <person name="Li P."/>
            <person name="You F.M."/>
            <person name="Luo M.C."/>
            <person name="Dvorak J."/>
        </authorList>
    </citation>
    <scope>NUCLEOTIDE SEQUENCE [LARGE SCALE GENOMIC DNA]</scope>
    <source>
        <strain evidence="1">cv. AL8/78</strain>
    </source>
</reference>
<keyword evidence="2" id="KW-1185">Reference proteome</keyword>
<evidence type="ECO:0008006" key="3">
    <source>
        <dbReference type="Google" id="ProtNLM"/>
    </source>
</evidence>
<dbReference type="PANTHER" id="PTHR36617:SF16">
    <property type="entry name" value="OS04G0516500 PROTEIN"/>
    <property type="match status" value="1"/>
</dbReference>
<dbReference type="Proteomes" id="UP000015105">
    <property type="component" value="Chromosome 3D"/>
</dbReference>
<reference evidence="1" key="4">
    <citation type="submission" date="2019-03" db="UniProtKB">
        <authorList>
            <consortium name="EnsemblPlants"/>
        </authorList>
    </citation>
    <scope>IDENTIFICATION</scope>
</reference>
<dbReference type="Gramene" id="AET3Gv20335800.1">
    <property type="protein sequence ID" value="AET3Gv20335800.1"/>
    <property type="gene ID" value="AET3Gv20335800"/>
</dbReference>
<accession>A0A453EGT6</accession>
<evidence type="ECO:0000313" key="2">
    <source>
        <dbReference type="Proteomes" id="UP000015105"/>
    </source>
</evidence>
<reference evidence="2" key="2">
    <citation type="journal article" date="2017" name="Nat. Plants">
        <title>The Aegilops tauschii genome reveals multiple impacts of transposons.</title>
        <authorList>
            <person name="Zhao G."/>
            <person name="Zou C."/>
            <person name="Li K."/>
            <person name="Wang K."/>
            <person name="Li T."/>
            <person name="Gao L."/>
            <person name="Zhang X."/>
            <person name="Wang H."/>
            <person name="Yang Z."/>
            <person name="Liu X."/>
            <person name="Jiang W."/>
            <person name="Mao L."/>
            <person name="Kong X."/>
            <person name="Jiao Y."/>
            <person name="Jia J."/>
        </authorList>
    </citation>
    <scope>NUCLEOTIDE SEQUENCE [LARGE SCALE GENOMIC DNA]</scope>
    <source>
        <strain evidence="2">cv. AL8/78</strain>
    </source>
</reference>
<dbReference type="PANTHER" id="PTHR36617">
    <property type="entry name" value="PROTEIN, PUTATIVE-RELATED"/>
    <property type="match status" value="1"/>
</dbReference>
<evidence type="ECO:0000313" key="1">
    <source>
        <dbReference type="EnsemblPlants" id="AET3Gv20335800.1"/>
    </source>
</evidence>
<protein>
    <recommendedName>
        <fullName evidence="3">Reverse transcriptase zinc-binding domain-containing protein</fullName>
    </recommendedName>
</protein>
<sequence length="142" mass="15874">VLRIGTSIYVGSGSLTLFWFDRWLGDPPLAARFPGLFAIAVDPRISIETALIDLGRLAFRRPFGPLEVDEWDSLLQDIALLPTDVEGAPDSISWRLEPSGRFSTKSLYATIAPSLAPEPLSLIWDIRLPLKIRIFLSQWIRG</sequence>
<organism evidence="1 2">
    <name type="scientific">Aegilops tauschii subsp. strangulata</name>
    <name type="common">Goatgrass</name>
    <dbReference type="NCBI Taxonomy" id="200361"/>
    <lineage>
        <taxon>Eukaryota</taxon>
        <taxon>Viridiplantae</taxon>
        <taxon>Streptophyta</taxon>
        <taxon>Embryophyta</taxon>
        <taxon>Tracheophyta</taxon>
        <taxon>Spermatophyta</taxon>
        <taxon>Magnoliopsida</taxon>
        <taxon>Liliopsida</taxon>
        <taxon>Poales</taxon>
        <taxon>Poaceae</taxon>
        <taxon>BOP clade</taxon>
        <taxon>Pooideae</taxon>
        <taxon>Triticodae</taxon>
        <taxon>Triticeae</taxon>
        <taxon>Triticinae</taxon>
        <taxon>Aegilops</taxon>
    </lineage>
</organism>